<evidence type="ECO:0000313" key="2">
    <source>
        <dbReference type="EMBL" id="GBN95111.1"/>
    </source>
</evidence>
<comment type="caution">
    <text evidence="2">The sequence shown here is derived from an EMBL/GenBank/DDBJ whole genome shotgun (WGS) entry which is preliminary data.</text>
</comment>
<dbReference type="Proteomes" id="UP000499080">
    <property type="component" value="Unassembled WGS sequence"/>
</dbReference>
<dbReference type="EMBL" id="BGPR01025864">
    <property type="protein sequence ID" value="GBN95111.1"/>
    <property type="molecule type" value="Genomic_DNA"/>
</dbReference>
<evidence type="ECO:0000313" key="3">
    <source>
        <dbReference type="Proteomes" id="UP000499080"/>
    </source>
</evidence>
<organism evidence="2 3">
    <name type="scientific">Araneus ventricosus</name>
    <name type="common">Orbweaver spider</name>
    <name type="synonym">Epeira ventricosa</name>
    <dbReference type="NCBI Taxonomy" id="182803"/>
    <lineage>
        <taxon>Eukaryota</taxon>
        <taxon>Metazoa</taxon>
        <taxon>Ecdysozoa</taxon>
        <taxon>Arthropoda</taxon>
        <taxon>Chelicerata</taxon>
        <taxon>Arachnida</taxon>
        <taxon>Araneae</taxon>
        <taxon>Araneomorphae</taxon>
        <taxon>Entelegynae</taxon>
        <taxon>Araneoidea</taxon>
        <taxon>Araneidae</taxon>
        <taxon>Araneus</taxon>
    </lineage>
</organism>
<feature type="region of interest" description="Disordered" evidence="1">
    <location>
        <begin position="108"/>
        <end position="135"/>
    </location>
</feature>
<accession>A0A4Y2T4H1</accession>
<sequence length="181" mass="20415">MSIRTTLGFTRALINLTPSGDSNITDEHPRCAVRGKPEGSTDDFTFFFFLPHALFSHFFTLVNWIRPSHLPAKSLLPSHAKQQDLQLMSLVNEPLSSEKVLEVLPRTMQKGSNTPGEIPRKSEERPSIRNQATVQNGEEKESVFLNTTQDSYFLAPASSGIQALHCFINYLGRWLWTLLVD</sequence>
<evidence type="ECO:0000256" key="1">
    <source>
        <dbReference type="SAM" id="MobiDB-lite"/>
    </source>
</evidence>
<protein>
    <submittedName>
        <fullName evidence="2">Uncharacterized protein</fullName>
    </submittedName>
</protein>
<feature type="compositionally biased region" description="Basic and acidic residues" evidence="1">
    <location>
        <begin position="118"/>
        <end position="127"/>
    </location>
</feature>
<name>A0A4Y2T4H1_ARAVE</name>
<reference evidence="2 3" key="1">
    <citation type="journal article" date="2019" name="Sci. Rep.">
        <title>Orb-weaving spider Araneus ventricosus genome elucidates the spidroin gene catalogue.</title>
        <authorList>
            <person name="Kono N."/>
            <person name="Nakamura H."/>
            <person name="Ohtoshi R."/>
            <person name="Moran D.A.P."/>
            <person name="Shinohara A."/>
            <person name="Yoshida Y."/>
            <person name="Fujiwara M."/>
            <person name="Mori M."/>
            <person name="Tomita M."/>
            <person name="Arakawa K."/>
        </authorList>
    </citation>
    <scope>NUCLEOTIDE SEQUENCE [LARGE SCALE GENOMIC DNA]</scope>
</reference>
<keyword evidence="3" id="KW-1185">Reference proteome</keyword>
<proteinExistence type="predicted"/>
<gene>
    <name evidence="2" type="ORF">AVEN_203139_1</name>
</gene>
<dbReference type="AlphaFoldDB" id="A0A4Y2T4H1"/>